<dbReference type="EMBL" id="FNUT01000007">
    <property type="protein sequence ID" value="SEG36573.1"/>
    <property type="molecule type" value="Genomic_DNA"/>
</dbReference>
<organism evidence="3 4">
    <name type="scientific">Sphingobacterium lactis</name>
    <dbReference type="NCBI Taxonomy" id="797291"/>
    <lineage>
        <taxon>Bacteria</taxon>
        <taxon>Pseudomonadati</taxon>
        <taxon>Bacteroidota</taxon>
        <taxon>Sphingobacteriia</taxon>
        <taxon>Sphingobacteriales</taxon>
        <taxon>Sphingobacteriaceae</taxon>
        <taxon>Sphingobacterium</taxon>
    </lineage>
</organism>
<dbReference type="AlphaFoldDB" id="A0A1H5ZJ62"/>
<accession>A0A1H5ZJ62</accession>
<sequence>MPIRYRSRWEPFTLYFMCLLMVPLFSIILFLTDASLQQWGIFMACILGGCTMLILIVYWTTEYTIDGEYLRYRSLVFFGKARIRDIHKLDVGKTLHVGMRPAIARHGIIVYYNRYDEFYISPTDNVSFVQELLKINPAIQVTYHTKK</sequence>
<evidence type="ECO:0000313" key="3">
    <source>
        <dbReference type="EMBL" id="SEG36573.1"/>
    </source>
</evidence>
<keyword evidence="4" id="KW-1185">Reference proteome</keyword>
<gene>
    <name evidence="3" type="ORF">SAMN05421877_10743</name>
</gene>
<feature type="transmembrane region" description="Helical" evidence="1">
    <location>
        <begin position="12"/>
        <end position="32"/>
    </location>
</feature>
<evidence type="ECO:0000313" key="4">
    <source>
        <dbReference type="Proteomes" id="UP000236731"/>
    </source>
</evidence>
<feature type="transmembrane region" description="Helical" evidence="1">
    <location>
        <begin position="38"/>
        <end position="61"/>
    </location>
</feature>
<keyword evidence="1" id="KW-0472">Membrane</keyword>
<evidence type="ECO:0000259" key="2">
    <source>
        <dbReference type="Pfam" id="PF06713"/>
    </source>
</evidence>
<dbReference type="Pfam" id="PF06713">
    <property type="entry name" value="bPH_4"/>
    <property type="match status" value="1"/>
</dbReference>
<dbReference type="Proteomes" id="UP000236731">
    <property type="component" value="Unassembled WGS sequence"/>
</dbReference>
<reference evidence="4" key="1">
    <citation type="submission" date="2016-10" db="EMBL/GenBank/DDBJ databases">
        <authorList>
            <person name="Varghese N."/>
            <person name="Submissions S."/>
        </authorList>
    </citation>
    <scope>NUCLEOTIDE SEQUENCE [LARGE SCALE GENOMIC DNA]</scope>
    <source>
        <strain evidence="4">DSM 22361</strain>
    </source>
</reference>
<dbReference type="RefSeq" id="WP_103906493.1">
    <property type="nucleotide sequence ID" value="NZ_CP049246.1"/>
</dbReference>
<protein>
    <submittedName>
        <fullName evidence="3">PH domain-containing protein</fullName>
    </submittedName>
</protein>
<proteinExistence type="predicted"/>
<dbReference type="InterPro" id="IPR009589">
    <property type="entry name" value="PH_YyaB-like"/>
</dbReference>
<evidence type="ECO:0000256" key="1">
    <source>
        <dbReference type="SAM" id="Phobius"/>
    </source>
</evidence>
<name>A0A1H5ZJ62_9SPHI</name>
<dbReference type="GO" id="GO:0030153">
    <property type="term" value="P:bacteriocin immunity"/>
    <property type="evidence" value="ECO:0007669"/>
    <property type="project" value="InterPro"/>
</dbReference>
<keyword evidence="1" id="KW-1133">Transmembrane helix</keyword>
<feature type="domain" description="Uncharacterized protein YyaB-like PH" evidence="2">
    <location>
        <begin position="61"/>
        <end position="136"/>
    </location>
</feature>
<keyword evidence="1" id="KW-0812">Transmembrane</keyword>